<comment type="similarity">
    <text evidence="1">Belongs to the peptidase S66 family.</text>
</comment>
<evidence type="ECO:0000256" key="5">
    <source>
        <dbReference type="ARBA" id="ARBA00022825"/>
    </source>
</evidence>
<accession>A0A0K9YX83</accession>
<evidence type="ECO:0000256" key="3">
    <source>
        <dbReference type="ARBA" id="ARBA00022670"/>
    </source>
</evidence>
<evidence type="ECO:0000256" key="2">
    <source>
        <dbReference type="ARBA" id="ARBA00022645"/>
    </source>
</evidence>
<dbReference type="InterPro" id="IPR003507">
    <property type="entry name" value="S66_fam"/>
</dbReference>
<dbReference type="Pfam" id="PF02016">
    <property type="entry name" value="Peptidase_S66"/>
    <property type="match status" value="1"/>
</dbReference>
<keyword evidence="12" id="KW-1185">Reference proteome</keyword>
<comment type="caution">
    <text evidence="10">The sequence shown here is derived from an EMBL/GenBank/DDBJ whole genome shotgun (WGS) entry which is preliminary data.</text>
</comment>
<name>A0A0K9YX83_9BACL</name>
<dbReference type="GO" id="GO:0008236">
    <property type="term" value="F:serine-type peptidase activity"/>
    <property type="evidence" value="ECO:0007669"/>
    <property type="project" value="UniProtKB-KW"/>
</dbReference>
<evidence type="ECO:0000313" key="10">
    <source>
        <dbReference type="EMBL" id="KNB73276.1"/>
    </source>
</evidence>
<dbReference type="Proteomes" id="UP000319578">
    <property type="component" value="Unassembled WGS sequence"/>
</dbReference>
<evidence type="ECO:0000259" key="7">
    <source>
        <dbReference type="Pfam" id="PF02016"/>
    </source>
</evidence>
<evidence type="ECO:0000256" key="1">
    <source>
        <dbReference type="ARBA" id="ARBA00010233"/>
    </source>
</evidence>
<dbReference type="PANTHER" id="PTHR30237:SF2">
    <property type="entry name" value="MUREIN TETRAPEPTIDE CARBOXYPEPTIDASE"/>
    <property type="match status" value="1"/>
</dbReference>
<gene>
    <name evidence="10" type="ORF">ADS79_04735</name>
    <name evidence="9" type="ORF">BRE01_20630</name>
</gene>
<keyword evidence="5" id="KW-0720">Serine protease</keyword>
<keyword evidence="2" id="KW-0121">Carboxypeptidase</keyword>
<feature type="active site" description="Charge relay system" evidence="6">
    <location>
        <position position="279"/>
    </location>
</feature>
<reference evidence="9 12" key="3">
    <citation type="submission" date="2019-06" db="EMBL/GenBank/DDBJ databases">
        <title>Whole genome shotgun sequence of Brevibacillus reuszeri NBRC 15719.</title>
        <authorList>
            <person name="Hosoyama A."/>
            <person name="Uohara A."/>
            <person name="Ohji S."/>
            <person name="Ichikawa N."/>
        </authorList>
    </citation>
    <scope>NUCLEOTIDE SEQUENCE [LARGE SCALE GENOMIC DNA]</scope>
    <source>
        <strain evidence="9 12">NBRC 15719</strain>
    </source>
</reference>
<evidence type="ECO:0000313" key="12">
    <source>
        <dbReference type="Proteomes" id="UP000319578"/>
    </source>
</evidence>
<dbReference type="InterPro" id="IPR027461">
    <property type="entry name" value="Carboxypeptidase_A_C_sf"/>
</dbReference>
<dbReference type="GO" id="GO:0006508">
    <property type="term" value="P:proteolysis"/>
    <property type="evidence" value="ECO:0007669"/>
    <property type="project" value="UniProtKB-KW"/>
</dbReference>
<dbReference type="PIRSF" id="PIRSF028757">
    <property type="entry name" value="LD-carboxypeptidase"/>
    <property type="match status" value="1"/>
</dbReference>
<dbReference type="PANTHER" id="PTHR30237">
    <property type="entry name" value="MURAMOYLTETRAPEPTIDE CARBOXYPEPTIDASE"/>
    <property type="match status" value="1"/>
</dbReference>
<dbReference type="Proteomes" id="UP000036834">
    <property type="component" value="Unassembled WGS sequence"/>
</dbReference>
<dbReference type="Gene3D" id="3.40.50.10740">
    <property type="entry name" value="Class I glutamine amidotransferase-like"/>
    <property type="match status" value="1"/>
</dbReference>
<dbReference type="EMBL" id="BJON01000008">
    <property type="protein sequence ID" value="GED68361.1"/>
    <property type="molecule type" value="Genomic_DNA"/>
</dbReference>
<sequence>MNKGKALRAGDTIGVVATSSPATEEVLNKAITELEAFGFKVKVGAACRETYGGYLSGSPEQRAMELNAMFADDEVDGIMCMRGGYGAPQILNLLDYDCIEQNPKLFIGYSDITALHSAFGQQARLATLHGPMATSDIAHNLDDWSKQYLLRAMTRPEPLGAIVNPPGEEMLCLVEGQASGPVVGGNLALISALMGTPFQLDTRGKLLFLEDIDEEPYRIDRMLTQLALGGLFDDCAGIVIGTWTDCESKKREGFSVWDVFQNIVVPYQKPTVWNVQIGHGAYNMALPLGVEASLDATSCQFTIEESVTV</sequence>
<reference evidence="10" key="2">
    <citation type="submission" date="2015-07" db="EMBL/GenBank/DDBJ databases">
        <title>MeaNS - Measles Nucleotide Surveillance Program.</title>
        <authorList>
            <person name="Tran T."/>
            <person name="Druce J."/>
        </authorList>
    </citation>
    <scope>NUCLEOTIDE SEQUENCE</scope>
    <source>
        <strain evidence="10">DSM 9887</strain>
    </source>
</reference>
<feature type="active site" description="Nucleophile" evidence="6">
    <location>
        <position position="110"/>
    </location>
</feature>
<feature type="domain" description="LD-carboxypeptidase N-terminal" evidence="7">
    <location>
        <begin position="13"/>
        <end position="130"/>
    </location>
</feature>
<dbReference type="EMBL" id="LGIQ01000005">
    <property type="protein sequence ID" value="KNB73276.1"/>
    <property type="molecule type" value="Genomic_DNA"/>
</dbReference>
<keyword evidence="4" id="KW-0378">Hydrolase</keyword>
<evidence type="ECO:0000313" key="9">
    <source>
        <dbReference type="EMBL" id="GED68361.1"/>
    </source>
</evidence>
<reference evidence="11" key="1">
    <citation type="submission" date="2015-07" db="EMBL/GenBank/DDBJ databases">
        <title>Genome sequencing project for genomic taxonomy and phylogenomics of Bacillus-like bacteria.</title>
        <authorList>
            <person name="Liu B."/>
            <person name="Wang J."/>
            <person name="Zhu Y."/>
            <person name="Liu G."/>
            <person name="Chen Q."/>
            <person name="Chen Z."/>
            <person name="Lan J."/>
            <person name="Che J."/>
            <person name="Ge C."/>
            <person name="Shi H."/>
            <person name="Pan Z."/>
            <person name="Liu X."/>
        </authorList>
    </citation>
    <scope>NUCLEOTIDE SEQUENCE [LARGE SCALE GENOMIC DNA]</scope>
    <source>
        <strain evidence="11">DSM 9887</strain>
    </source>
</reference>
<dbReference type="RefSeq" id="WP_049737270.1">
    <property type="nucleotide sequence ID" value="NZ_BJON01000008.1"/>
</dbReference>
<dbReference type="InterPro" id="IPR040449">
    <property type="entry name" value="Peptidase_S66_N"/>
</dbReference>
<dbReference type="Gene3D" id="3.50.30.60">
    <property type="entry name" value="LD-carboxypeptidase A C-terminal domain-like"/>
    <property type="match status" value="1"/>
</dbReference>
<dbReference type="Pfam" id="PF17676">
    <property type="entry name" value="Peptidase_S66C"/>
    <property type="match status" value="1"/>
</dbReference>
<keyword evidence="3" id="KW-0645">Protease</keyword>
<feature type="active site" description="Charge relay system" evidence="6">
    <location>
        <position position="210"/>
    </location>
</feature>
<dbReference type="SUPFAM" id="SSF141986">
    <property type="entry name" value="LD-carboxypeptidase A C-terminal domain-like"/>
    <property type="match status" value="1"/>
</dbReference>
<organism evidence="10 11">
    <name type="scientific">Brevibacillus reuszeri</name>
    <dbReference type="NCBI Taxonomy" id="54915"/>
    <lineage>
        <taxon>Bacteria</taxon>
        <taxon>Bacillati</taxon>
        <taxon>Bacillota</taxon>
        <taxon>Bacilli</taxon>
        <taxon>Bacillales</taxon>
        <taxon>Paenibacillaceae</taxon>
        <taxon>Brevibacillus</taxon>
    </lineage>
</organism>
<evidence type="ECO:0000313" key="11">
    <source>
        <dbReference type="Proteomes" id="UP000036834"/>
    </source>
</evidence>
<dbReference type="InterPro" id="IPR040921">
    <property type="entry name" value="Peptidase_S66C"/>
</dbReference>
<dbReference type="CDD" id="cd07025">
    <property type="entry name" value="Peptidase_S66"/>
    <property type="match status" value="1"/>
</dbReference>
<dbReference type="SUPFAM" id="SSF52317">
    <property type="entry name" value="Class I glutamine amidotransferase-like"/>
    <property type="match status" value="1"/>
</dbReference>
<feature type="domain" description="LD-carboxypeptidase C-terminal" evidence="8">
    <location>
        <begin position="179"/>
        <end position="294"/>
    </location>
</feature>
<dbReference type="InterPro" id="IPR029062">
    <property type="entry name" value="Class_I_gatase-like"/>
</dbReference>
<evidence type="ECO:0000259" key="8">
    <source>
        <dbReference type="Pfam" id="PF17676"/>
    </source>
</evidence>
<proteinExistence type="inferred from homology"/>
<dbReference type="PATRIC" id="fig|54915.3.peg.6340"/>
<dbReference type="AlphaFoldDB" id="A0A0K9YX83"/>
<dbReference type="InterPro" id="IPR027478">
    <property type="entry name" value="LdcA_N"/>
</dbReference>
<dbReference type="GO" id="GO:0004180">
    <property type="term" value="F:carboxypeptidase activity"/>
    <property type="evidence" value="ECO:0007669"/>
    <property type="project" value="UniProtKB-KW"/>
</dbReference>
<evidence type="ECO:0000256" key="4">
    <source>
        <dbReference type="ARBA" id="ARBA00022801"/>
    </source>
</evidence>
<dbReference type="STRING" id="54915.ADS79_04735"/>
<dbReference type="OrthoDB" id="9807329at2"/>
<protein>
    <submittedName>
        <fullName evidence="10">Peptidase S66</fullName>
    </submittedName>
    <submittedName>
        <fullName evidence="9">Peptidase U61</fullName>
    </submittedName>
</protein>
<evidence type="ECO:0000256" key="6">
    <source>
        <dbReference type="PIRSR" id="PIRSR028757-1"/>
    </source>
</evidence>